<protein>
    <submittedName>
        <fullName evidence="2">Uncharacterized protein</fullName>
    </submittedName>
</protein>
<evidence type="ECO:0000256" key="1">
    <source>
        <dbReference type="SAM" id="Phobius"/>
    </source>
</evidence>
<proteinExistence type="evidence at transcript level"/>
<reference evidence="2" key="1">
    <citation type="submission" date="2014-03" db="EMBL/GenBank/DDBJ databases">
        <title>The sialotranscriptome of Amblyomma triste, Amblyomma parvum and Amblyomma cajennense ticks, uncovered by 454-based RNA-seq.</title>
        <authorList>
            <person name="Garcia G.R."/>
            <person name="Gardinassi L.G."/>
            <person name="Ribeiro J.M."/>
            <person name="Anatrielo E."/>
            <person name="Ferreira B.R."/>
            <person name="Moreira H.N."/>
            <person name="Mafra C."/>
            <person name="Olegario M.M."/>
            <person name="Szabo P.J."/>
            <person name="Miranda-Santos I.K."/>
            <person name="Maruyama S.R."/>
        </authorList>
    </citation>
    <scope>NUCLEOTIDE SEQUENCE</scope>
    <source>
        <strain evidence="2">Araguapaz</strain>
        <tissue evidence="2">Salivary glands</tissue>
    </source>
</reference>
<keyword evidence="1" id="KW-1133">Transmembrane helix</keyword>
<organism evidence="2">
    <name type="scientific">Amblyomma parvum</name>
    <name type="common">South American tick</name>
    <dbReference type="NCBI Taxonomy" id="251391"/>
    <lineage>
        <taxon>Eukaryota</taxon>
        <taxon>Metazoa</taxon>
        <taxon>Ecdysozoa</taxon>
        <taxon>Arthropoda</taxon>
        <taxon>Chelicerata</taxon>
        <taxon>Arachnida</taxon>
        <taxon>Acari</taxon>
        <taxon>Parasitiformes</taxon>
        <taxon>Ixodida</taxon>
        <taxon>Ixodoidea</taxon>
        <taxon>Ixodidae</taxon>
        <taxon>Amblyomminae</taxon>
        <taxon>Amblyomma</taxon>
    </lineage>
</organism>
<dbReference type="EMBL" id="GBBL01000170">
    <property type="protein sequence ID" value="JAC27150.1"/>
    <property type="molecule type" value="mRNA"/>
</dbReference>
<keyword evidence="1" id="KW-0472">Membrane</keyword>
<dbReference type="AlphaFoldDB" id="A0A023G2L3"/>
<name>A0A023G2L3_AMBPA</name>
<feature type="transmembrane region" description="Helical" evidence="1">
    <location>
        <begin position="21"/>
        <end position="45"/>
    </location>
</feature>
<sequence>MLRASLYFCLLSHATQHKLSLFFLGIFSVEFFLISAPCFSSAFLVSCCVPPHELCAAIFVLFGHTGHYAVARESLMRLLYVARVSLMRGVEDMACTHHTHTPKKPASFPLK</sequence>
<accession>A0A023G2L3</accession>
<evidence type="ECO:0000313" key="2">
    <source>
        <dbReference type="EMBL" id="JAC27150.1"/>
    </source>
</evidence>
<keyword evidence="1" id="KW-0812">Transmembrane</keyword>